<sequence>MERDHIKWKWRLELCEFVELIEDFLWECVFFELDHYSHIPESFRFVTEIRYSDNNFVLHELRDFFDKCFFVELIWNFRDNNRPFPRFELVDTHSSTHDDTPSTGCIRIEDVLAIIDNTPRWEVRTLDEIKEILDGDFVWSGVIEDESERINNLTEIMRWDIGRHTDSNPRSSIEEEIRDTSREDGWFLGGSIIIISPINRIFVNIGEHELSETSHLDLSITHRSSIISIHGTEVPLSIDEGVSHREILCHTNHCVIHGAIPMWVVFTENISDHTSGLTMFTSCTNSAIIHRIEDTSVNGFHPVANIWESTTTYDGHRIIEITRLHLFDDGSISISCKYECGIGKRRGKFIGCFRVFCDRISDNFLGIFSFVVGKIFGHTIRIKKSKISWLLYGFVGFLQKIFSLKIFYCTSRKNRYYPGALISFYPKNYVSTWCTKKGRHRCYYYHESRNYYNQTLRHADAENLCQFHRT</sequence>
<gene>
    <name evidence="1" type="ORF">ACD_78C00408G0001</name>
</gene>
<comment type="caution">
    <text evidence="1">The sequence shown here is derived from an EMBL/GenBank/DDBJ whole genome shotgun (WGS) entry which is preliminary data.</text>
</comment>
<evidence type="ECO:0000313" key="1">
    <source>
        <dbReference type="EMBL" id="EKD29447.1"/>
    </source>
</evidence>
<protein>
    <submittedName>
        <fullName evidence="1">Uncharacterized protein</fullName>
    </submittedName>
</protein>
<dbReference type="AlphaFoldDB" id="K1XW15"/>
<name>K1XW15_9BACT</name>
<reference evidence="1" key="1">
    <citation type="journal article" date="2012" name="Science">
        <title>Fermentation, hydrogen, and sulfur metabolism in multiple uncultivated bacterial phyla.</title>
        <authorList>
            <person name="Wrighton K.C."/>
            <person name="Thomas B.C."/>
            <person name="Sharon I."/>
            <person name="Miller C.S."/>
            <person name="Castelle C.J."/>
            <person name="VerBerkmoes N.C."/>
            <person name="Wilkins M.J."/>
            <person name="Hettich R.L."/>
            <person name="Lipton M.S."/>
            <person name="Williams K.H."/>
            <person name="Long P.E."/>
            <person name="Banfield J.F."/>
        </authorList>
    </citation>
    <scope>NUCLEOTIDE SEQUENCE [LARGE SCALE GENOMIC DNA]</scope>
</reference>
<feature type="non-terminal residue" evidence="1">
    <location>
        <position position="470"/>
    </location>
</feature>
<organism evidence="1">
    <name type="scientific">uncultured bacterium</name>
    <name type="common">gcode 4</name>
    <dbReference type="NCBI Taxonomy" id="1234023"/>
    <lineage>
        <taxon>Bacteria</taxon>
        <taxon>environmental samples</taxon>
    </lineage>
</organism>
<accession>K1XW15</accession>
<dbReference type="EMBL" id="AMFJ01034408">
    <property type="protein sequence ID" value="EKD29447.1"/>
    <property type="molecule type" value="Genomic_DNA"/>
</dbReference>
<proteinExistence type="predicted"/>